<keyword evidence="6" id="KW-1185">Reference proteome</keyword>
<dbReference type="SUPFAM" id="SSF53383">
    <property type="entry name" value="PLP-dependent transferases"/>
    <property type="match status" value="1"/>
</dbReference>
<dbReference type="PANTHER" id="PTHR13693">
    <property type="entry name" value="CLASS II AMINOTRANSFERASE/8-AMINO-7-OXONONANOATE SYNTHASE"/>
    <property type="match status" value="1"/>
</dbReference>
<dbReference type="PANTHER" id="PTHR13693:SF100">
    <property type="entry name" value="8-AMINO-7-OXONONANOATE SYNTHASE"/>
    <property type="match status" value="1"/>
</dbReference>
<organism evidence="5 6">
    <name type="scientific">Desulforhopalus singaporensis</name>
    <dbReference type="NCBI Taxonomy" id="91360"/>
    <lineage>
        <taxon>Bacteria</taxon>
        <taxon>Pseudomonadati</taxon>
        <taxon>Thermodesulfobacteriota</taxon>
        <taxon>Desulfobulbia</taxon>
        <taxon>Desulfobulbales</taxon>
        <taxon>Desulfocapsaceae</taxon>
        <taxon>Desulforhopalus</taxon>
    </lineage>
</organism>
<dbReference type="STRING" id="91360.SAMN05660330_04014"/>
<dbReference type="InterPro" id="IPR015421">
    <property type="entry name" value="PyrdxlP-dep_Trfase_major"/>
</dbReference>
<evidence type="ECO:0000256" key="3">
    <source>
        <dbReference type="ARBA" id="ARBA00022898"/>
    </source>
</evidence>
<evidence type="ECO:0000313" key="5">
    <source>
        <dbReference type="EMBL" id="SDP76698.1"/>
    </source>
</evidence>
<name>A0A1H0VEQ3_9BACT</name>
<dbReference type="RefSeq" id="WP_092225905.1">
    <property type="nucleotide sequence ID" value="NZ_FNJI01000047.1"/>
</dbReference>
<comment type="cofactor">
    <cofactor evidence="1">
        <name>pyridoxal 5'-phosphate</name>
        <dbReference type="ChEBI" id="CHEBI:597326"/>
    </cofactor>
</comment>
<evidence type="ECO:0000259" key="4">
    <source>
        <dbReference type="Pfam" id="PF00155"/>
    </source>
</evidence>
<keyword evidence="3" id="KW-0663">Pyridoxal phosphate</keyword>
<dbReference type="InterPro" id="IPR015424">
    <property type="entry name" value="PyrdxlP-dep_Trfase"/>
</dbReference>
<dbReference type="EMBL" id="FNJI01000047">
    <property type="protein sequence ID" value="SDP76698.1"/>
    <property type="molecule type" value="Genomic_DNA"/>
</dbReference>
<keyword evidence="2" id="KW-0808">Transferase</keyword>
<dbReference type="GO" id="GO:0008710">
    <property type="term" value="F:8-amino-7-oxononanoate synthase activity"/>
    <property type="evidence" value="ECO:0007669"/>
    <property type="project" value="TreeGrafter"/>
</dbReference>
<reference evidence="5 6" key="1">
    <citation type="submission" date="2016-10" db="EMBL/GenBank/DDBJ databases">
        <authorList>
            <person name="de Groot N.N."/>
        </authorList>
    </citation>
    <scope>NUCLEOTIDE SEQUENCE [LARGE SCALE GENOMIC DNA]</scope>
    <source>
        <strain evidence="5 6">DSM 12130</strain>
    </source>
</reference>
<dbReference type="Proteomes" id="UP000199073">
    <property type="component" value="Unassembled WGS sequence"/>
</dbReference>
<accession>A0A1H0VEQ3</accession>
<dbReference type="InterPro" id="IPR004839">
    <property type="entry name" value="Aminotransferase_I/II_large"/>
</dbReference>
<dbReference type="AlphaFoldDB" id="A0A1H0VEQ3"/>
<gene>
    <name evidence="5" type="ORF">SAMN05660330_04014</name>
</gene>
<evidence type="ECO:0000313" key="6">
    <source>
        <dbReference type="Proteomes" id="UP000199073"/>
    </source>
</evidence>
<feature type="domain" description="Aminotransferase class I/classII large" evidence="4">
    <location>
        <begin position="38"/>
        <end position="379"/>
    </location>
</feature>
<dbReference type="OrthoDB" id="9807157at2"/>
<dbReference type="Pfam" id="PF00155">
    <property type="entry name" value="Aminotran_1_2"/>
    <property type="match status" value="1"/>
</dbReference>
<proteinExistence type="predicted"/>
<dbReference type="Gene3D" id="3.90.1150.10">
    <property type="entry name" value="Aspartate Aminotransferase, domain 1"/>
    <property type="match status" value="1"/>
</dbReference>
<protein>
    <submittedName>
        <fullName evidence="5">8-amino-7-oxononanoate synthase</fullName>
    </submittedName>
</protein>
<dbReference type="InterPro" id="IPR015422">
    <property type="entry name" value="PyrdxlP-dep_Trfase_small"/>
</dbReference>
<evidence type="ECO:0000256" key="2">
    <source>
        <dbReference type="ARBA" id="ARBA00022679"/>
    </source>
</evidence>
<dbReference type="InterPro" id="IPR050087">
    <property type="entry name" value="AON_synthase_class-II"/>
</dbReference>
<dbReference type="CDD" id="cd06454">
    <property type="entry name" value="KBL_like"/>
    <property type="match status" value="1"/>
</dbReference>
<evidence type="ECO:0000256" key="1">
    <source>
        <dbReference type="ARBA" id="ARBA00001933"/>
    </source>
</evidence>
<dbReference type="Gene3D" id="3.40.640.10">
    <property type="entry name" value="Type I PLP-dependent aspartate aminotransferase-like (Major domain)"/>
    <property type="match status" value="1"/>
</dbReference>
<dbReference type="GO" id="GO:0009102">
    <property type="term" value="P:biotin biosynthetic process"/>
    <property type="evidence" value="ECO:0007669"/>
    <property type="project" value="TreeGrafter"/>
</dbReference>
<sequence length="402" mass="45205">MTLRFANLLSELKRTDSFRELHPLSGRKGCRITYNGRELLNLTSNDYLGIGSDSELHQRFFSTITRDEIPDTFGLGSTSSRLLCGDRRIFHELEHTIARRYGFPACLFYNSGYHANIGILPSLLTRKDLILSDKLNHASIHDGIRLARADCKRFRHCDYEHLEQLLTKHRGGYENAVIVTESVFSMDGDVADLQRLVRLKEKFDCTLYLDEAHAIGLYGPGALGQAEQQDVLHHIDLLVAPFGKAPGSMGALVLCTKEIRQVLINKSRALIFTTALPPIVASWNLFVFNHMLTLQKKRDHLNHISTLLRNDLRNHGLKTKGTTNIVPVVIGDNLLTVTAARRMQELGYYILPVRPPTVPKGSSRFRLSLTADMQENDIRGIAPCLAMIINGQTTKPQEQTVP</sequence>
<dbReference type="GO" id="GO:0030170">
    <property type="term" value="F:pyridoxal phosphate binding"/>
    <property type="evidence" value="ECO:0007669"/>
    <property type="project" value="InterPro"/>
</dbReference>